<proteinExistence type="predicted"/>
<evidence type="ECO:0000313" key="2">
    <source>
        <dbReference type="EMBL" id="MPC17812.1"/>
    </source>
</evidence>
<sequence>MCCLWDSSGVIFSFACPFEDHACDPQERLTLSSVVGDTQDLEVEVERGRSCPKILPSSPLPSSFLTSPSPSCPPGEQGPSGDVMQISGPGVLHCTIARLYFWFQLRVRGRKNPALTGGLCFLVPRAASPPLASVRTLPGRSCRQFSTST</sequence>
<feature type="compositionally biased region" description="Low complexity" evidence="1">
    <location>
        <begin position="52"/>
        <end position="69"/>
    </location>
</feature>
<feature type="region of interest" description="Disordered" evidence="1">
    <location>
        <begin position="52"/>
        <end position="80"/>
    </location>
</feature>
<dbReference type="Proteomes" id="UP000324222">
    <property type="component" value="Unassembled WGS sequence"/>
</dbReference>
<dbReference type="EMBL" id="VSRR010000623">
    <property type="protein sequence ID" value="MPC17812.1"/>
    <property type="molecule type" value="Genomic_DNA"/>
</dbReference>
<comment type="caution">
    <text evidence="2">The sequence shown here is derived from an EMBL/GenBank/DDBJ whole genome shotgun (WGS) entry which is preliminary data.</text>
</comment>
<reference evidence="2 3" key="1">
    <citation type="submission" date="2019-05" db="EMBL/GenBank/DDBJ databases">
        <title>Another draft genome of Portunus trituberculatus and its Hox gene families provides insights of decapod evolution.</title>
        <authorList>
            <person name="Jeong J.-H."/>
            <person name="Song I."/>
            <person name="Kim S."/>
            <person name="Choi T."/>
            <person name="Kim D."/>
            <person name="Ryu S."/>
            <person name="Kim W."/>
        </authorList>
    </citation>
    <scope>NUCLEOTIDE SEQUENCE [LARGE SCALE GENOMIC DNA]</scope>
    <source>
        <tissue evidence="2">Muscle</tissue>
    </source>
</reference>
<organism evidence="2 3">
    <name type="scientific">Portunus trituberculatus</name>
    <name type="common">Swimming crab</name>
    <name type="synonym">Neptunus trituberculatus</name>
    <dbReference type="NCBI Taxonomy" id="210409"/>
    <lineage>
        <taxon>Eukaryota</taxon>
        <taxon>Metazoa</taxon>
        <taxon>Ecdysozoa</taxon>
        <taxon>Arthropoda</taxon>
        <taxon>Crustacea</taxon>
        <taxon>Multicrustacea</taxon>
        <taxon>Malacostraca</taxon>
        <taxon>Eumalacostraca</taxon>
        <taxon>Eucarida</taxon>
        <taxon>Decapoda</taxon>
        <taxon>Pleocyemata</taxon>
        <taxon>Brachyura</taxon>
        <taxon>Eubrachyura</taxon>
        <taxon>Portunoidea</taxon>
        <taxon>Portunidae</taxon>
        <taxon>Portuninae</taxon>
        <taxon>Portunus</taxon>
    </lineage>
</organism>
<gene>
    <name evidence="2" type="ORF">E2C01_010679</name>
</gene>
<evidence type="ECO:0000313" key="3">
    <source>
        <dbReference type="Proteomes" id="UP000324222"/>
    </source>
</evidence>
<evidence type="ECO:0000256" key="1">
    <source>
        <dbReference type="SAM" id="MobiDB-lite"/>
    </source>
</evidence>
<name>A0A5B7D9A4_PORTR</name>
<dbReference type="AlphaFoldDB" id="A0A5B7D9A4"/>
<keyword evidence="3" id="KW-1185">Reference proteome</keyword>
<accession>A0A5B7D9A4</accession>
<protein>
    <submittedName>
        <fullName evidence="2">Uncharacterized protein</fullName>
    </submittedName>
</protein>